<dbReference type="Gene3D" id="2.60.120.380">
    <property type="match status" value="1"/>
</dbReference>
<dbReference type="Proteomes" id="UP000189545">
    <property type="component" value="Chromosome"/>
</dbReference>
<keyword evidence="6 9" id="KW-0482">Metalloprotease</keyword>
<dbReference type="SUPFAM" id="SSF55486">
    <property type="entry name" value="Metalloproteases ('zincins'), catalytic domain"/>
    <property type="match status" value="1"/>
</dbReference>
<dbReference type="AlphaFoldDB" id="A0A1S6HSM3"/>
<dbReference type="InterPro" id="IPR023612">
    <property type="entry name" value="Peptidase_M4"/>
</dbReference>
<dbReference type="PRINTS" id="PR00730">
    <property type="entry name" value="THERMOLYSIN"/>
</dbReference>
<gene>
    <name evidence="13" type="ORF">Sps_03413</name>
</gene>
<evidence type="ECO:0000256" key="8">
    <source>
        <dbReference type="PIRSR" id="PIRSR623612-1"/>
    </source>
</evidence>
<dbReference type="GO" id="GO:0005576">
    <property type="term" value="C:extracellular region"/>
    <property type="evidence" value="ECO:0007669"/>
    <property type="project" value="UniProtKB-SubCell"/>
</dbReference>
<dbReference type="KEGG" id="spsw:Sps_03413"/>
<keyword evidence="9" id="KW-0732">Signal</keyword>
<organism evidence="13 14">
    <name type="scientific">Shewanella psychrophila</name>
    <dbReference type="NCBI Taxonomy" id="225848"/>
    <lineage>
        <taxon>Bacteria</taxon>
        <taxon>Pseudomonadati</taxon>
        <taxon>Pseudomonadota</taxon>
        <taxon>Gammaproteobacteria</taxon>
        <taxon>Alteromonadales</taxon>
        <taxon>Shewanellaceae</taxon>
        <taxon>Shewanella</taxon>
    </lineage>
</organism>
<keyword evidence="2 9" id="KW-0645">Protease</keyword>
<evidence type="ECO:0000256" key="3">
    <source>
        <dbReference type="ARBA" id="ARBA00022723"/>
    </source>
</evidence>
<evidence type="ECO:0000256" key="1">
    <source>
        <dbReference type="ARBA" id="ARBA00009388"/>
    </source>
</evidence>
<feature type="active site" evidence="8">
    <location>
        <position position="348"/>
    </location>
</feature>
<evidence type="ECO:0000313" key="14">
    <source>
        <dbReference type="Proteomes" id="UP000189545"/>
    </source>
</evidence>
<dbReference type="InterPro" id="IPR001570">
    <property type="entry name" value="Peptidase_M4_C_domain"/>
</dbReference>
<feature type="chain" id="PRO_5023156172" description="Neutral metalloproteinase" evidence="9">
    <location>
        <begin position="25"/>
        <end position="619"/>
    </location>
</feature>
<keyword evidence="7" id="KW-0865">Zymogen</keyword>
<feature type="signal peptide" evidence="9">
    <location>
        <begin position="1"/>
        <end position="24"/>
    </location>
</feature>
<reference evidence="13 14" key="1">
    <citation type="submission" date="2016-03" db="EMBL/GenBank/DDBJ databases">
        <title>Complete genome sequence of Shewanella psychrophila WP2, a deep sea bacterium isolated from west Pacific sediment.</title>
        <authorList>
            <person name="Xu G."/>
            <person name="Jian H."/>
        </authorList>
    </citation>
    <scope>NUCLEOTIDE SEQUENCE [LARGE SCALE GENOMIC DNA]</scope>
    <source>
        <strain evidence="13 14">WP2</strain>
    </source>
</reference>
<evidence type="ECO:0000256" key="5">
    <source>
        <dbReference type="ARBA" id="ARBA00022833"/>
    </source>
</evidence>
<dbReference type="InterPro" id="IPR007280">
    <property type="entry name" value="Peptidase_C_arc/bac"/>
</dbReference>
<comment type="cofactor">
    <cofactor evidence="9">
        <name>Zn(2+)</name>
        <dbReference type="ChEBI" id="CHEBI:29105"/>
    </cofactor>
</comment>
<dbReference type="PANTHER" id="PTHR33794:SF1">
    <property type="entry name" value="BACILLOLYSIN"/>
    <property type="match status" value="1"/>
</dbReference>
<dbReference type="GO" id="GO:0046872">
    <property type="term" value="F:metal ion binding"/>
    <property type="evidence" value="ECO:0007669"/>
    <property type="project" value="UniProtKB-UniRule"/>
</dbReference>
<evidence type="ECO:0000259" key="10">
    <source>
        <dbReference type="Pfam" id="PF01447"/>
    </source>
</evidence>
<dbReference type="PANTHER" id="PTHR33794">
    <property type="entry name" value="BACILLOLYSIN"/>
    <property type="match status" value="1"/>
</dbReference>
<dbReference type="InterPro" id="IPR013856">
    <property type="entry name" value="Peptidase_M4_domain"/>
</dbReference>
<comment type="function">
    <text evidence="9">Extracellular zinc metalloprotease.</text>
</comment>
<dbReference type="Pfam" id="PF02868">
    <property type="entry name" value="Peptidase_M4_C"/>
    <property type="match status" value="1"/>
</dbReference>
<accession>A0A1S6HSM3</accession>
<comment type="subcellular location">
    <subcellularLocation>
        <location evidence="9">Secreted</location>
    </subcellularLocation>
</comment>
<dbReference type="Gene3D" id="3.10.170.10">
    <property type="match status" value="1"/>
</dbReference>
<keyword evidence="14" id="KW-1185">Reference proteome</keyword>
<evidence type="ECO:0000313" key="13">
    <source>
        <dbReference type="EMBL" id="AQS38540.1"/>
    </source>
</evidence>
<evidence type="ECO:0000256" key="9">
    <source>
        <dbReference type="RuleBase" id="RU366073"/>
    </source>
</evidence>
<dbReference type="GO" id="GO:0006508">
    <property type="term" value="P:proteolysis"/>
    <property type="evidence" value="ECO:0007669"/>
    <property type="project" value="UniProtKB-KW"/>
</dbReference>
<evidence type="ECO:0000256" key="6">
    <source>
        <dbReference type="ARBA" id="ARBA00023049"/>
    </source>
</evidence>
<evidence type="ECO:0000256" key="7">
    <source>
        <dbReference type="ARBA" id="ARBA00023145"/>
    </source>
</evidence>
<dbReference type="RefSeq" id="WP_077753567.1">
    <property type="nucleotide sequence ID" value="NZ_CP014782.1"/>
</dbReference>
<evidence type="ECO:0000256" key="2">
    <source>
        <dbReference type="ARBA" id="ARBA00022670"/>
    </source>
</evidence>
<evidence type="ECO:0000259" key="12">
    <source>
        <dbReference type="Pfam" id="PF04151"/>
    </source>
</evidence>
<feature type="domain" description="Peptidase C-terminal archaeal/bacterial" evidence="12">
    <location>
        <begin position="533"/>
        <end position="604"/>
    </location>
</feature>
<proteinExistence type="inferred from homology"/>
<comment type="similarity">
    <text evidence="1 9">Belongs to the peptidase M4 family.</text>
</comment>
<dbReference type="CDD" id="cd09597">
    <property type="entry name" value="M4_TLP"/>
    <property type="match status" value="1"/>
</dbReference>
<keyword evidence="9" id="KW-0964">Secreted</keyword>
<protein>
    <recommendedName>
        <fullName evidence="9">Neutral metalloproteinase</fullName>
        <ecNumber evidence="9">3.4.24.-</ecNumber>
    </recommendedName>
</protein>
<dbReference type="Pfam" id="PF01447">
    <property type="entry name" value="Peptidase_M4"/>
    <property type="match status" value="1"/>
</dbReference>
<dbReference type="STRING" id="225848.Sps_03413"/>
<feature type="active site" description="Proton donor" evidence="8">
    <location>
        <position position="430"/>
    </location>
</feature>
<feature type="domain" description="Peptidase M4 C-terminal" evidence="11">
    <location>
        <begin position="358"/>
        <end position="502"/>
    </location>
</feature>
<dbReference type="GO" id="GO:0004222">
    <property type="term" value="F:metalloendopeptidase activity"/>
    <property type="evidence" value="ECO:0007669"/>
    <property type="project" value="UniProtKB-UniRule"/>
</dbReference>
<keyword evidence="3" id="KW-0479">Metal-binding</keyword>
<dbReference type="EC" id="3.4.24.-" evidence="9"/>
<sequence>MNLHNKFKVLIYFCAILLSAEIQAANIVNLEYYQNNSGKLELLESSLPLEAHSYLELVTTKILPDKSIKMKYIQKYNDVYIKNSIVTVSVTDNSHNYNEISGNIVNQLDGDLPNKNDILTIENIKSNVIASKELTPSEIQSLNVKLLIEVDGGNAGYIYKINYLTITPEIHRPFIIYDASSGELLREWDAINNIKTTSTVNAHGIGGNKKTGVYTYGVDYPTLKVFKEGELCRLENDNVRTVDMEHSWSLKNNGRVFNYQCSDTFNTNNNRYINGAYSAMNDAHYFGGVVYKMYKQWANTAPLPFKLIMRVHFGQEFENAFWDGKAMTFGDGENEFYPLVDINVSAHEISHGFTETNSNLEYVNQSGGINEAFSDIAGEAAEYFMKNKVDWAVGSDIFKGEGALRYFDNPTKDGHSIEHVDSYTDGMNVHLSSGIFNKAFYLLVNQHQWSIVNAFQVFTLANQIYWNENSTFDYAACGVKRAAKDLSLDQRAVIDAFYQVGVNAICPISASVKVLESDVPENEIDGKKNEDFYFSITVPEGVSKLDINLNRLSGSSYNDADLYVSYDEKPTSIKADCSSRGSSSEESCFITAPKAGIYLILVHGYFDFEGYSLIASIQS</sequence>
<keyword evidence="4 9" id="KW-0378">Hydrolase</keyword>
<dbReference type="EMBL" id="CP014782">
    <property type="protein sequence ID" value="AQS38540.1"/>
    <property type="molecule type" value="Genomic_DNA"/>
</dbReference>
<dbReference type="Pfam" id="PF04151">
    <property type="entry name" value="PPC"/>
    <property type="match status" value="1"/>
</dbReference>
<dbReference type="InterPro" id="IPR027268">
    <property type="entry name" value="Peptidase_M4/M1_CTD_sf"/>
</dbReference>
<name>A0A1S6HSM3_9GAMM</name>
<dbReference type="Gene3D" id="3.10.450.40">
    <property type="match status" value="1"/>
</dbReference>
<dbReference type="InterPro" id="IPR050728">
    <property type="entry name" value="Zinc_Metalloprotease_M4"/>
</dbReference>
<evidence type="ECO:0000256" key="4">
    <source>
        <dbReference type="ARBA" id="ARBA00022801"/>
    </source>
</evidence>
<evidence type="ECO:0000259" key="11">
    <source>
        <dbReference type="Pfam" id="PF02868"/>
    </source>
</evidence>
<feature type="domain" description="Peptidase M4" evidence="10">
    <location>
        <begin position="210"/>
        <end position="355"/>
    </location>
</feature>
<dbReference type="Gene3D" id="1.10.390.10">
    <property type="entry name" value="Neutral Protease Domain 2"/>
    <property type="match status" value="1"/>
</dbReference>
<keyword evidence="5 9" id="KW-0862">Zinc</keyword>